<organism evidence="4 5">
    <name type="scientific">Microbulbifer aggregans</name>
    <dbReference type="NCBI Taxonomy" id="1769779"/>
    <lineage>
        <taxon>Bacteria</taxon>
        <taxon>Pseudomonadati</taxon>
        <taxon>Pseudomonadota</taxon>
        <taxon>Gammaproteobacteria</taxon>
        <taxon>Cellvibrionales</taxon>
        <taxon>Microbulbiferaceae</taxon>
        <taxon>Microbulbifer</taxon>
    </lineage>
</organism>
<dbReference type="EMBL" id="CP014143">
    <property type="protein sequence ID" value="AOS95824.1"/>
    <property type="molecule type" value="Genomic_DNA"/>
</dbReference>
<evidence type="ECO:0000313" key="5">
    <source>
        <dbReference type="Proteomes" id="UP000095672"/>
    </source>
</evidence>
<feature type="chain" id="PRO_5008895356" description="Outer membrane protein beta-barrel domain-containing protein" evidence="2">
    <location>
        <begin position="22"/>
        <end position="235"/>
    </location>
</feature>
<keyword evidence="5" id="KW-1185">Reference proteome</keyword>
<sequence precursor="true">MNRPTFLLAVPLLALPSLASADFYSHRYAGLSFGNADQQGFCDSVDAQISRFDTDSQDVAERGCEGAEQLVKLYGGWRWTPSLAVEASVQQLDDNKIGFTLTNARGEFLRVEDEIETRLATAYAVGHLPLFDGASVFAKAGGGFWMGQLSERQRGEVLVPIEQDGEIQEVPVEIRGRAREADSGFHWSYGAGISYRNENNWTIRAEWETFQDIGSDDLRGTYDLETVSLGWSLHF</sequence>
<dbReference type="Proteomes" id="UP000095672">
    <property type="component" value="Chromosome"/>
</dbReference>
<proteinExistence type="predicted"/>
<gene>
    <name evidence="4" type="ORF">AUP74_00353</name>
</gene>
<dbReference type="AlphaFoldDB" id="A0A1C9W3Y1"/>
<name>A0A1C9W3Y1_9GAMM</name>
<evidence type="ECO:0000256" key="1">
    <source>
        <dbReference type="ARBA" id="ARBA00022729"/>
    </source>
</evidence>
<accession>A0A1C9W3Y1</accession>
<evidence type="ECO:0000256" key="2">
    <source>
        <dbReference type="SAM" id="SignalP"/>
    </source>
</evidence>
<dbReference type="Gene3D" id="2.40.160.20">
    <property type="match status" value="1"/>
</dbReference>
<keyword evidence="1 2" id="KW-0732">Signal</keyword>
<protein>
    <recommendedName>
        <fullName evidence="3">Outer membrane protein beta-barrel domain-containing protein</fullName>
    </recommendedName>
</protein>
<dbReference type="RefSeq" id="WP_069946049.1">
    <property type="nucleotide sequence ID" value="NZ_CP014143.1"/>
</dbReference>
<dbReference type="SUPFAM" id="SSF56925">
    <property type="entry name" value="OMPA-like"/>
    <property type="match status" value="1"/>
</dbReference>
<dbReference type="InterPro" id="IPR011250">
    <property type="entry name" value="OMP/PagP_B-barrel"/>
</dbReference>
<dbReference type="Pfam" id="PF13505">
    <property type="entry name" value="OMP_b-brl"/>
    <property type="match status" value="1"/>
</dbReference>
<feature type="signal peptide" evidence="2">
    <location>
        <begin position="1"/>
        <end position="21"/>
    </location>
</feature>
<dbReference type="InterPro" id="IPR027385">
    <property type="entry name" value="Beta-barrel_OMP"/>
</dbReference>
<dbReference type="STRING" id="1769779.AUP74_00353"/>
<evidence type="ECO:0000259" key="3">
    <source>
        <dbReference type="Pfam" id="PF13505"/>
    </source>
</evidence>
<evidence type="ECO:0000313" key="4">
    <source>
        <dbReference type="EMBL" id="AOS95824.1"/>
    </source>
</evidence>
<reference evidence="5" key="1">
    <citation type="submission" date="2016-01" db="EMBL/GenBank/DDBJ databases">
        <title>Complete genome sequence of Microbulbifer sp. CCB-MM1, a halophile isolated from Matang Mangrove Forest, Perak.</title>
        <authorList>
            <person name="Moh T.H."/>
            <person name="Dinesh B."/>
            <person name="Lau N.-S."/>
            <person name="Go F."/>
            <person name="Alexander Chong S.-C."/>
        </authorList>
    </citation>
    <scope>NUCLEOTIDE SEQUENCE [LARGE SCALE GENOMIC DNA]</scope>
    <source>
        <strain evidence="5">CCB-MM1</strain>
    </source>
</reference>
<feature type="domain" description="Outer membrane protein beta-barrel" evidence="3">
    <location>
        <begin position="6"/>
        <end position="235"/>
    </location>
</feature>
<dbReference type="OrthoDB" id="5727787at2"/>
<dbReference type="KEGG" id="micc:AUP74_00353"/>